<dbReference type="InterPro" id="IPR001927">
    <property type="entry name" value="Na/Gal_symport"/>
</dbReference>
<feature type="transmembrane region" description="Helical" evidence="7">
    <location>
        <begin position="382"/>
        <end position="409"/>
    </location>
</feature>
<keyword evidence="5 7" id="KW-1133">Transmembrane helix</keyword>
<feature type="transmembrane region" description="Helical" evidence="7">
    <location>
        <begin position="337"/>
        <end position="361"/>
    </location>
</feature>
<dbReference type="EMBL" id="CP077079">
    <property type="protein sequence ID" value="QXH69482.1"/>
    <property type="molecule type" value="Genomic_DNA"/>
</dbReference>
<dbReference type="PANTHER" id="PTHR11328:SF24">
    <property type="entry name" value="MAJOR FACILITATOR SUPERFAMILY (MFS) PROFILE DOMAIN-CONTAINING PROTEIN"/>
    <property type="match status" value="1"/>
</dbReference>
<dbReference type="Pfam" id="PF13347">
    <property type="entry name" value="MFS_2"/>
    <property type="match status" value="1"/>
</dbReference>
<evidence type="ECO:0000256" key="2">
    <source>
        <dbReference type="ARBA" id="ARBA00022448"/>
    </source>
</evidence>
<evidence type="ECO:0000256" key="5">
    <source>
        <dbReference type="ARBA" id="ARBA00022989"/>
    </source>
</evidence>
<organism evidence="8 9">
    <name type="scientific">Pseudomonas asgharzadehiana</name>
    <dbReference type="NCBI Taxonomy" id="2842349"/>
    <lineage>
        <taxon>Bacteria</taxon>
        <taxon>Pseudomonadati</taxon>
        <taxon>Pseudomonadota</taxon>
        <taxon>Gammaproteobacteria</taxon>
        <taxon>Pseudomonadales</taxon>
        <taxon>Pseudomonadaceae</taxon>
        <taxon>Pseudomonas</taxon>
    </lineage>
</organism>
<dbReference type="PANTHER" id="PTHR11328">
    <property type="entry name" value="MAJOR FACILITATOR SUPERFAMILY DOMAIN-CONTAINING PROTEIN"/>
    <property type="match status" value="1"/>
</dbReference>
<dbReference type="InterPro" id="IPR039672">
    <property type="entry name" value="MFS_2"/>
</dbReference>
<evidence type="ECO:0000256" key="4">
    <source>
        <dbReference type="ARBA" id="ARBA00022692"/>
    </source>
</evidence>
<evidence type="ECO:0000256" key="7">
    <source>
        <dbReference type="SAM" id="Phobius"/>
    </source>
</evidence>
<dbReference type="InterPro" id="IPR018043">
    <property type="entry name" value="Na/Gal_symport_CS"/>
</dbReference>
<keyword evidence="6 7" id="KW-0472">Membrane</keyword>
<feature type="transmembrane region" description="Helical" evidence="7">
    <location>
        <begin position="312"/>
        <end position="331"/>
    </location>
</feature>
<feature type="transmembrane region" description="Helical" evidence="7">
    <location>
        <begin position="197"/>
        <end position="217"/>
    </location>
</feature>
<feature type="transmembrane region" description="Helical" evidence="7">
    <location>
        <begin position="281"/>
        <end position="300"/>
    </location>
</feature>
<keyword evidence="3" id="KW-1003">Cell membrane</keyword>
<feature type="transmembrane region" description="Helical" evidence="7">
    <location>
        <begin position="126"/>
        <end position="147"/>
    </location>
</feature>
<keyword evidence="4 7" id="KW-0812">Transmembrane</keyword>
<accession>A0ABX8P7P3</accession>
<feature type="transmembrane region" description="Helical" evidence="7">
    <location>
        <begin position="97"/>
        <end position="114"/>
    </location>
</feature>
<dbReference type="PROSITE" id="PS00872">
    <property type="entry name" value="NA_GALACTOSIDE_SYMP"/>
    <property type="match status" value="1"/>
</dbReference>
<dbReference type="NCBIfam" id="TIGR00792">
    <property type="entry name" value="gph"/>
    <property type="match status" value="1"/>
</dbReference>
<comment type="subcellular location">
    <subcellularLocation>
        <location evidence="1">Cell membrane</location>
        <topology evidence="1">Multi-pass membrane protein</topology>
    </subcellularLocation>
</comment>
<dbReference type="RefSeq" id="WP_217856310.1">
    <property type="nucleotide sequence ID" value="NZ_CP077079.1"/>
</dbReference>
<evidence type="ECO:0000256" key="1">
    <source>
        <dbReference type="ARBA" id="ARBA00004651"/>
    </source>
</evidence>
<protein>
    <submittedName>
        <fullName evidence="8">MFS transporter</fullName>
    </submittedName>
</protein>
<sequence length="463" mass="50430">MTTSALASAVAASTQSQPTTLSRSEKFGYGLGDAGGTIITCLIANFLTFFYTDVFGLTPAVVGTLFLLLRVVDAVADPLMGAIADRTNSRFGRFRPWQLWAALPIGLAGILTFSTPELSATAKIAYAFITYLILSLSYSAINVPYCALISTMTKDHQDVMSCQTWRFMLCGVSGFLVSVGLPWMVDMLGQGDIAKGYHWGVTILCGVAVAMFLWCFFSVRERITLTELGTFSLRQHLAGMRQNDQLMLMLALSFLLINVLNIRGGGYLYFITYVLYGDTAYTSLFFGMVAVATILGAFLVPILSRGIDPLKLYLGINLWLALWSAGLYFVPASENQAGLWLALIFITCLIQGMTLPLHFSFMAFADDYGRWKTGIRSSGMNFAANLFCIKLAWASGALVISILFTLVAYQPGQSAQTPASLGGITLLQTLIPAAFHLLLAAVLAYCKLDRTLLKRISAELKTV</sequence>
<feature type="transmembrane region" description="Helical" evidence="7">
    <location>
        <begin position="246"/>
        <end position="269"/>
    </location>
</feature>
<feature type="transmembrane region" description="Helical" evidence="7">
    <location>
        <begin position="167"/>
        <end position="185"/>
    </location>
</feature>
<reference evidence="8" key="1">
    <citation type="journal article" date="2021" name="Microorganisms">
        <title>The Ever-Expanding Pseudomonas Genus: Description of 43 New Species and Partition of the Pseudomonas putida Group.</title>
        <authorList>
            <person name="Girard L."/>
            <person name="Lood C."/>
            <person name="Hofte M."/>
            <person name="Vandamme P."/>
            <person name="Rokni-Zadeh H."/>
            <person name="van Noort V."/>
            <person name="Lavigne R."/>
            <person name="De Mot R."/>
        </authorList>
    </citation>
    <scope>NUCLEOTIDE SEQUENCE</scope>
    <source>
        <strain evidence="8">SWRI132</strain>
    </source>
</reference>
<keyword evidence="9" id="KW-1185">Reference proteome</keyword>
<evidence type="ECO:0000313" key="8">
    <source>
        <dbReference type="EMBL" id="QXH69482.1"/>
    </source>
</evidence>
<evidence type="ECO:0000313" key="9">
    <source>
        <dbReference type="Proteomes" id="UP000886848"/>
    </source>
</evidence>
<dbReference type="CDD" id="cd17332">
    <property type="entry name" value="MFS_MelB_like"/>
    <property type="match status" value="1"/>
</dbReference>
<dbReference type="Proteomes" id="UP000886848">
    <property type="component" value="Chromosome"/>
</dbReference>
<evidence type="ECO:0000256" key="3">
    <source>
        <dbReference type="ARBA" id="ARBA00022475"/>
    </source>
</evidence>
<keyword evidence="2" id="KW-0813">Transport</keyword>
<evidence type="ECO:0000256" key="6">
    <source>
        <dbReference type="ARBA" id="ARBA00023136"/>
    </source>
</evidence>
<feature type="transmembrane region" description="Helical" evidence="7">
    <location>
        <begin position="54"/>
        <end position="76"/>
    </location>
</feature>
<name>A0ABX8P7P3_9PSED</name>
<gene>
    <name evidence="8" type="ORF">KSS96_11410</name>
</gene>
<proteinExistence type="predicted"/>
<feature type="transmembrane region" description="Helical" evidence="7">
    <location>
        <begin position="421"/>
        <end position="446"/>
    </location>
</feature>